<dbReference type="EMBL" id="MU151194">
    <property type="protein sequence ID" value="KAF9447557.1"/>
    <property type="molecule type" value="Genomic_DNA"/>
</dbReference>
<feature type="region of interest" description="Disordered" evidence="1">
    <location>
        <begin position="82"/>
        <end position="124"/>
    </location>
</feature>
<evidence type="ECO:0000313" key="3">
    <source>
        <dbReference type="Proteomes" id="UP000807342"/>
    </source>
</evidence>
<dbReference type="OrthoDB" id="565731at2759"/>
<reference evidence="2" key="1">
    <citation type="submission" date="2020-11" db="EMBL/GenBank/DDBJ databases">
        <authorList>
            <consortium name="DOE Joint Genome Institute"/>
            <person name="Ahrendt S."/>
            <person name="Riley R."/>
            <person name="Andreopoulos W."/>
            <person name="Labutti K."/>
            <person name="Pangilinan J."/>
            <person name="Ruiz-Duenas F.J."/>
            <person name="Barrasa J.M."/>
            <person name="Sanchez-Garcia M."/>
            <person name="Camarero S."/>
            <person name="Miyauchi S."/>
            <person name="Serrano A."/>
            <person name="Linde D."/>
            <person name="Babiker R."/>
            <person name="Drula E."/>
            <person name="Ayuso-Fernandez I."/>
            <person name="Pacheco R."/>
            <person name="Padilla G."/>
            <person name="Ferreira P."/>
            <person name="Barriuso J."/>
            <person name="Kellner H."/>
            <person name="Castanera R."/>
            <person name="Alfaro M."/>
            <person name="Ramirez L."/>
            <person name="Pisabarro A.G."/>
            <person name="Kuo A."/>
            <person name="Tritt A."/>
            <person name="Lipzen A."/>
            <person name="He G."/>
            <person name="Yan M."/>
            <person name="Ng V."/>
            <person name="Cullen D."/>
            <person name="Martin F."/>
            <person name="Rosso M.-N."/>
            <person name="Henrissat B."/>
            <person name="Hibbett D."/>
            <person name="Martinez A.T."/>
            <person name="Grigoriev I.V."/>
        </authorList>
    </citation>
    <scope>NUCLEOTIDE SEQUENCE</scope>
    <source>
        <strain evidence="2">MF-IS2</strain>
    </source>
</reference>
<dbReference type="Proteomes" id="UP000807342">
    <property type="component" value="Unassembled WGS sequence"/>
</dbReference>
<organism evidence="2 3">
    <name type="scientific">Macrolepiota fuliginosa MF-IS2</name>
    <dbReference type="NCBI Taxonomy" id="1400762"/>
    <lineage>
        <taxon>Eukaryota</taxon>
        <taxon>Fungi</taxon>
        <taxon>Dikarya</taxon>
        <taxon>Basidiomycota</taxon>
        <taxon>Agaricomycotina</taxon>
        <taxon>Agaricomycetes</taxon>
        <taxon>Agaricomycetidae</taxon>
        <taxon>Agaricales</taxon>
        <taxon>Agaricineae</taxon>
        <taxon>Agaricaceae</taxon>
        <taxon>Macrolepiota</taxon>
    </lineage>
</organism>
<feature type="region of interest" description="Disordered" evidence="1">
    <location>
        <begin position="39"/>
        <end position="66"/>
    </location>
</feature>
<proteinExistence type="predicted"/>
<evidence type="ECO:0000256" key="1">
    <source>
        <dbReference type="SAM" id="MobiDB-lite"/>
    </source>
</evidence>
<name>A0A9P5XA70_9AGAR</name>
<sequence length="358" mass="40069">MASLLARRTAQTICTRALPTHASRHVHLSAPVQKEGWFGNLLRGSKPTENPETPSPKVPEESGLHGRIKPLTVEPAVQDAAVKAASSTSTTENTSVPITTEAQDATSSTSDPIKKAKNKRKPLSPEKRTKLLEENILFLEPRLGRRPELKRPKIRKATWARTLGACQTEEELRKVVKLFPSWRDMGNNFEGSFSEIFVRRCILLKKPEIALEVFGNYAKYNVPLTLNGARELLNATYDKKQLSLVITITSLFEVYKLPPAAQDLPCCAMVVSACLKDGSADALVVGRALVPHLKKLLENLEPQQIPKTQEKGDDMPRVWASWALKKVDELLFKARGKREDWLRDWRLKSGHIADAQQF</sequence>
<accession>A0A9P5XA70</accession>
<comment type="caution">
    <text evidence="2">The sequence shown here is derived from an EMBL/GenBank/DDBJ whole genome shotgun (WGS) entry which is preliminary data.</text>
</comment>
<evidence type="ECO:0000313" key="2">
    <source>
        <dbReference type="EMBL" id="KAF9447557.1"/>
    </source>
</evidence>
<feature type="compositionally biased region" description="Low complexity" evidence="1">
    <location>
        <begin position="86"/>
        <end position="95"/>
    </location>
</feature>
<gene>
    <name evidence="2" type="ORF">P691DRAFT_706540</name>
</gene>
<keyword evidence="3" id="KW-1185">Reference proteome</keyword>
<protein>
    <submittedName>
        <fullName evidence="2">Uncharacterized protein</fullName>
    </submittedName>
</protein>
<dbReference type="AlphaFoldDB" id="A0A9P5XA70"/>
<feature type="compositionally biased region" description="Polar residues" evidence="1">
    <location>
        <begin position="96"/>
        <end position="111"/>
    </location>
</feature>